<dbReference type="InterPro" id="IPR002937">
    <property type="entry name" value="Amino_oxidase"/>
</dbReference>
<comment type="similarity">
    <text evidence="1">Belongs to the flavin monoamine oxidase family.</text>
</comment>
<feature type="domain" description="Amine oxidase" evidence="2">
    <location>
        <begin position="121"/>
        <end position="381"/>
    </location>
</feature>
<name>B1Y759_LEPCP</name>
<dbReference type="Gene3D" id="3.50.50.60">
    <property type="entry name" value="FAD/NAD(P)-binding domain"/>
    <property type="match status" value="2"/>
</dbReference>
<dbReference type="InterPro" id="IPR036188">
    <property type="entry name" value="FAD/NAD-bd_sf"/>
</dbReference>
<dbReference type="KEGG" id="lch:Lcho_1418"/>
<dbReference type="GO" id="GO:0016491">
    <property type="term" value="F:oxidoreductase activity"/>
    <property type="evidence" value="ECO:0007669"/>
    <property type="project" value="InterPro"/>
</dbReference>
<keyword evidence="4" id="KW-1185">Reference proteome</keyword>
<dbReference type="Pfam" id="PF01593">
    <property type="entry name" value="Amino_oxidase"/>
    <property type="match status" value="1"/>
</dbReference>
<dbReference type="AlphaFoldDB" id="B1Y759"/>
<dbReference type="Proteomes" id="UP000001693">
    <property type="component" value="Chromosome"/>
</dbReference>
<dbReference type="HOGENOM" id="CLU_004498_0_2_4"/>
<gene>
    <name evidence="3" type="ordered locus">Lcho_1418</name>
</gene>
<evidence type="ECO:0000259" key="2">
    <source>
        <dbReference type="Pfam" id="PF01593"/>
    </source>
</evidence>
<dbReference type="InterPro" id="IPR050703">
    <property type="entry name" value="Flavin_MAO"/>
</dbReference>
<dbReference type="SUPFAM" id="SSF51905">
    <property type="entry name" value="FAD/NAD(P)-binding domain"/>
    <property type="match status" value="1"/>
</dbReference>
<dbReference type="Pfam" id="PF13450">
    <property type="entry name" value="NAD_binding_8"/>
    <property type="match status" value="1"/>
</dbReference>
<protein>
    <submittedName>
        <fullName evidence="3">Amine oxidase</fullName>
    </submittedName>
</protein>
<sequence precursor="true">MLDVAIVGGGLCGLALAHSLQARGRDWRLFESRDRLGGRALTVRSDNGTPVDLGATWFWPHSQPAITRLVADLGLASFAQHDDGRVLHLSDPNRSPMAVALTEQLRPAADASVPATPGAVHGGARRIAGGTGAVIDALARPLPDARLRLGHSLVAVIDHGDFIELQLRHGKALYSVHARQLVLALPPRVIEAGVRFTPALEPAVREAMQRTPTWMATAAKAGFAYSRAFWREAGHTGNAWVTHPQAMLAEVFDACGPDGVANPAQAPAAYPGAALAGFAALGAVQRESFARGRDLLLRSQLVQLFGADAVDPALQPETFWQDWANEPDTCSPADIAEEGLQGGHPGYGEPLLAQAQWGGRLYFGGSETSRQGGGYLDGALCAAGRLRRQLLAEVVS</sequence>
<organism evidence="3 4">
    <name type="scientific">Leptothrix cholodnii (strain ATCC 51168 / LMG 8142 / SP-6)</name>
    <name type="common">Leptothrix discophora (strain SP-6)</name>
    <dbReference type="NCBI Taxonomy" id="395495"/>
    <lineage>
        <taxon>Bacteria</taxon>
        <taxon>Pseudomonadati</taxon>
        <taxon>Pseudomonadota</taxon>
        <taxon>Betaproteobacteria</taxon>
        <taxon>Burkholderiales</taxon>
        <taxon>Sphaerotilaceae</taxon>
        <taxon>Leptothrix</taxon>
    </lineage>
</organism>
<dbReference type="EMBL" id="CP001013">
    <property type="protein sequence ID" value="ACB33686.1"/>
    <property type="molecule type" value="Genomic_DNA"/>
</dbReference>
<evidence type="ECO:0000313" key="3">
    <source>
        <dbReference type="EMBL" id="ACB33686.1"/>
    </source>
</evidence>
<dbReference type="eggNOG" id="COG1231">
    <property type="taxonomic scope" value="Bacteria"/>
</dbReference>
<dbReference type="STRING" id="395495.Lcho_1418"/>
<dbReference type="SUPFAM" id="SSF54373">
    <property type="entry name" value="FAD-linked reductases, C-terminal domain"/>
    <property type="match status" value="1"/>
</dbReference>
<reference evidence="3 4" key="1">
    <citation type="submission" date="2008-03" db="EMBL/GenBank/DDBJ databases">
        <title>Complete sequence of Leptothrix cholodnii SP-6.</title>
        <authorList>
            <consortium name="US DOE Joint Genome Institute"/>
            <person name="Copeland A."/>
            <person name="Lucas S."/>
            <person name="Lapidus A."/>
            <person name="Glavina del Rio T."/>
            <person name="Dalin E."/>
            <person name="Tice H."/>
            <person name="Bruce D."/>
            <person name="Goodwin L."/>
            <person name="Pitluck S."/>
            <person name="Chertkov O."/>
            <person name="Brettin T."/>
            <person name="Detter J.C."/>
            <person name="Han C."/>
            <person name="Kuske C.R."/>
            <person name="Schmutz J."/>
            <person name="Larimer F."/>
            <person name="Land M."/>
            <person name="Hauser L."/>
            <person name="Kyrpides N."/>
            <person name="Lykidis A."/>
            <person name="Emerson D."/>
            <person name="Richardson P."/>
        </authorList>
    </citation>
    <scope>NUCLEOTIDE SEQUENCE [LARGE SCALE GENOMIC DNA]</scope>
    <source>
        <strain evidence="4">ATCC 51168 / LMG 8142 / SP-6</strain>
    </source>
</reference>
<evidence type="ECO:0000256" key="1">
    <source>
        <dbReference type="ARBA" id="ARBA00005995"/>
    </source>
</evidence>
<accession>B1Y759</accession>
<dbReference type="PANTHER" id="PTHR43563:SF1">
    <property type="entry name" value="AMINE OXIDASE [FLAVIN-CONTAINING] B"/>
    <property type="match status" value="1"/>
</dbReference>
<dbReference type="OrthoDB" id="3972913at2"/>
<proteinExistence type="inferred from homology"/>
<dbReference type="PANTHER" id="PTHR43563">
    <property type="entry name" value="AMINE OXIDASE"/>
    <property type="match status" value="1"/>
</dbReference>
<evidence type="ECO:0000313" key="4">
    <source>
        <dbReference type="Proteomes" id="UP000001693"/>
    </source>
</evidence>
<dbReference type="RefSeq" id="WP_012346448.1">
    <property type="nucleotide sequence ID" value="NC_010524.1"/>
</dbReference>